<sequence length="271" mass="30700">MRLRIEWTHVDKWVGTDDEQKGGDPSRRRRRGLLDFTVTLREGITVVLGPEASGKSTLLRVTSTVSVPDDGRITYVLDDQSYVWSRRMAAKGGAPPVASLRRKIGYVPPYRRLQMDLGLEESLVDLALYHGVSHPKRRAVETVARWGLAAYRRHPLRELPEHVASRYLMASSLVGDPVLWVVDEPSADLEDWGYRLFLAELKRRRGKGITLIATDDLELAEEADYLLLMESGSCRRIGQRKLLTSSVPDGTVASWYQAMQTFTARKTTHKR</sequence>
<proteinExistence type="inferred from homology"/>
<dbReference type="Gene3D" id="3.40.50.300">
    <property type="entry name" value="P-loop containing nucleotide triphosphate hydrolases"/>
    <property type="match status" value="1"/>
</dbReference>
<dbReference type="PROSITE" id="PS50893">
    <property type="entry name" value="ABC_TRANSPORTER_2"/>
    <property type="match status" value="1"/>
</dbReference>
<evidence type="ECO:0000256" key="2">
    <source>
        <dbReference type="ARBA" id="ARBA00022448"/>
    </source>
</evidence>
<feature type="domain" description="ABC transporter" evidence="5">
    <location>
        <begin position="14"/>
        <end position="256"/>
    </location>
</feature>
<keyword evidence="4" id="KW-0067">ATP-binding</keyword>
<accession>A0A1N7PYK7</accession>
<dbReference type="SUPFAM" id="SSF52540">
    <property type="entry name" value="P-loop containing nucleoside triphosphate hydrolases"/>
    <property type="match status" value="1"/>
</dbReference>
<keyword evidence="2" id="KW-0813">Transport</keyword>
<comment type="similarity">
    <text evidence="1">Belongs to the ABC transporter superfamily.</text>
</comment>
<name>A0A1N7PYK7_9BACL</name>
<evidence type="ECO:0000256" key="1">
    <source>
        <dbReference type="ARBA" id="ARBA00005417"/>
    </source>
</evidence>
<dbReference type="EMBL" id="FTOD01000016">
    <property type="protein sequence ID" value="SIT15733.1"/>
    <property type="molecule type" value="Genomic_DNA"/>
</dbReference>
<keyword evidence="3" id="KW-0547">Nucleotide-binding</keyword>
<dbReference type="AlphaFoldDB" id="A0A1N7PYK7"/>
<reference evidence="7" key="1">
    <citation type="submission" date="2017-01" db="EMBL/GenBank/DDBJ databases">
        <authorList>
            <person name="Varghese N."/>
            <person name="Submissions S."/>
        </authorList>
    </citation>
    <scope>NUCLEOTIDE SEQUENCE [LARGE SCALE GENOMIC DNA]</scope>
    <source>
        <strain evidence="7">DSM 45196</strain>
    </source>
</reference>
<organism evidence="6 7">
    <name type="scientific">Kroppenstedtia eburnea</name>
    <dbReference type="NCBI Taxonomy" id="714067"/>
    <lineage>
        <taxon>Bacteria</taxon>
        <taxon>Bacillati</taxon>
        <taxon>Bacillota</taxon>
        <taxon>Bacilli</taxon>
        <taxon>Bacillales</taxon>
        <taxon>Thermoactinomycetaceae</taxon>
        <taxon>Kroppenstedtia</taxon>
    </lineage>
</organism>
<protein>
    <submittedName>
        <fullName evidence="6">ABC transporter</fullName>
    </submittedName>
</protein>
<evidence type="ECO:0000259" key="5">
    <source>
        <dbReference type="PROSITE" id="PS50893"/>
    </source>
</evidence>
<gene>
    <name evidence="6" type="ORF">SAMN05421790_11615</name>
</gene>
<dbReference type="Proteomes" id="UP000186795">
    <property type="component" value="Unassembled WGS sequence"/>
</dbReference>
<dbReference type="PANTHER" id="PTHR42711">
    <property type="entry name" value="ABC TRANSPORTER ATP-BINDING PROTEIN"/>
    <property type="match status" value="1"/>
</dbReference>
<dbReference type="InterPro" id="IPR050763">
    <property type="entry name" value="ABC_transporter_ATP-binding"/>
</dbReference>
<dbReference type="RefSeq" id="WP_076526348.1">
    <property type="nucleotide sequence ID" value="NZ_CP048103.1"/>
</dbReference>
<evidence type="ECO:0000313" key="7">
    <source>
        <dbReference type="Proteomes" id="UP000186795"/>
    </source>
</evidence>
<dbReference type="GO" id="GO:0016887">
    <property type="term" value="F:ATP hydrolysis activity"/>
    <property type="evidence" value="ECO:0007669"/>
    <property type="project" value="InterPro"/>
</dbReference>
<evidence type="ECO:0000256" key="4">
    <source>
        <dbReference type="ARBA" id="ARBA00022840"/>
    </source>
</evidence>
<keyword evidence="7" id="KW-1185">Reference proteome</keyword>
<dbReference type="Pfam" id="PF00005">
    <property type="entry name" value="ABC_tran"/>
    <property type="match status" value="1"/>
</dbReference>
<evidence type="ECO:0000313" key="6">
    <source>
        <dbReference type="EMBL" id="SIT15733.1"/>
    </source>
</evidence>
<dbReference type="InterPro" id="IPR003439">
    <property type="entry name" value="ABC_transporter-like_ATP-bd"/>
</dbReference>
<dbReference type="GO" id="GO:0005524">
    <property type="term" value="F:ATP binding"/>
    <property type="evidence" value="ECO:0007669"/>
    <property type="project" value="UniProtKB-KW"/>
</dbReference>
<evidence type="ECO:0000256" key="3">
    <source>
        <dbReference type="ARBA" id="ARBA00022741"/>
    </source>
</evidence>
<dbReference type="InterPro" id="IPR027417">
    <property type="entry name" value="P-loop_NTPase"/>
</dbReference>
<dbReference type="PANTHER" id="PTHR42711:SF5">
    <property type="entry name" value="ABC TRANSPORTER ATP-BINDING PROTEIN NATA"/>
    <property type="match status" value="1"/>
</dbReference>
<dbReference type="OrthoDB" id="2988240at2"/>